<evidence type="ECO:0000256" key="1">
    <source>
        <dbReference type="SAM" id="SignalP"/>
    </source>
</evidence>
<dbReference type="AlphaFoldDB" id="A0A5N8X3V0"/>
<dbReference type="PROSITE" id="PS51318">
    <property type="entry name" value="TAT"/>
    <property type="match status" value="1"/>
</dbReference>
<dbReference type="InterPro" id="IPR006311">
    <property type="entry name" value="TAT_signal"/>
</dbReference>
<feature type="signal peptide" evidence="1">
    <location>
        <begin position="1"/>
        <end position="27"/>
    </location>
</feature>
<sequence>MRFRRTLVTAVLGGTLALGAAAVPAQAAPPQVAPAAQSAAATDSVQGDVSALASWHYSGQDFPSRSSCDWMANYYYNVEGIRGQCRGPYDGGTFELWLWY</sequence>
<accession>A0A5N8X3V0</accession>
<keyword evidence="1" id="KW-0732">Signal</keyword>
<keyword evidence="3" id="KW-1185">Reference proteome</keyword>
<gene>
    <name evidence="2" type="ORF">FPZ41_37580</name>
</gene>
<dbReference type="Proteomes" id="UP000373149">
    <property type="component" value="Unassembled WGS sequence"/>
</dbReference>
<evidence type="ECO:0008006" key="4">
    <source>
        <dbReference type="Google" id="ProtNLM"/>
    </source>
</evidence>
<dbReference type="EMBL" id="VMNX01000233">
    <property type="protein sequence ID" value="MPY53972.1"/>
    <property type="molecule type" value="Genomic_DNA"/>
</dbReference>
<proteinExistence type="predicted"/>
<name>A0A5N8X3V0_9ACTN</name>
<protein>
    <recommendedName>
        <fullName evidence="4">Secreted protein</fullName>
    </recommendedName>
</protein>
<comment type="caution">
    <text evidence="2">The sequence shown here is derived from an EMBL/GenBank/DDBJ whole genome shotgun (WGS) entry which is preliminary data.</text>
</comment>
<evidence type="ECO:0000313" key="3">
    <source>
        <dbReference type="Proteomes" id="UP000373149"/>
    </source>
</evidence>
<dbReference type="RefSeq" id="WP_152868174.1">
    <property type="nucleotide sequence ID" value="NZ_VMNX01000233.1"/>
</dbReference>
<evidence type="ECO:0000313" key="2">
    <source>
        <dbReference type="EMBL" id="MPY53972.1"/>
    </source>
</evidence>
<organism evidence="2 3">
    <name type="scientific">Streptomyces acidicola</name>
    <dbReference type="NCBI Taxonomy" id="2596892"/>
    <lineage>
        <taxon>Bacteria</taxon>
        <taxon>Bacillati</taxon>
        <taxon>Actinomycetota</taxon>
        <taxon>Actinomycetes</taxon>
        <taxon>Kitasatosporales</taxon>
        <taxon>Streptomycetaceae</taxon>
        <taxon>Streptomyces</taxon>
    </lineage>
</organism>
<reference evidence="2 3" key="1">
    <citation type="submission" date="2019-09" db="EMBL/GenBank/DDBJ databases">
        <authorList>
            <person name="Duangmal K."/>
            <person name="Teo W.F.A."/>
            <person name="Lipun K."/>
        </authorList>
    </citation>
    <scope>NUCLEOTIDE SEQUENCE [LARGE SCALE GENOMIC DNA]</scope>
    <source>
        <strain evidence="2 3">K1PN6</strain>
    </source>
</reference>
<feature type="chain" id="PRO_5024353352" description="Secreted protein" evidence="1">
    <location>
        <begin position="28"/>
        <end position="100"/>
    </location>
</feature>